<dbReference type="Proteomes" id="UP000050823">
    <property type="component" value="Unassembled WGS sequence"/>
</dbReference>
<proteinExistence type="predicted"/>
<reference evidence="2 3" key="1">
    <citation type="journal article" date="2015" name="Genome Announc.">
        <title>Expanding the biotechnology potential of lactobacilli through comparative genomics of 213 strains and associated genera.</title>
        <authorList>
            <person name="Sun Z."/>
            <person name="Harris H.M."/>
            <person name="McCann A."/>
            <person name="Guo C."/>
            <person name="Argimon S."/>
            <person name="Zhang W."/>
            <person name="Yang X."/>
            <person name="Jeffery I.B."/>
            <person name="Cooney J.C."/>
            <person name="Kagawa T.F."/>
            <person name="Liu W."/>
            <person name="Song Y."/>
            <person name="Salvetti E."/>
            <person name="Wrobel A."/>
            <person name="Rasinkangas P."/>
            <person name="Parkhill J."/>
            <person name="Rea M.C."/>
            <person name="O'Sullivan O."/>
            <person name="Ritari J."/>
            <person name="Douillard F.P."/>
            <person name="Paul Ross R."/>
            <person name="Yang R."/>
            <person name="Briner A.E."/>
            <person name="Felis G.E."/>
            <person name="de Vos W.M."/>
            <person name="Barrangou R."/>
            <person name="Klaenhammer T.R."/>
            <person name="Caufield P.W."/>
            <person name="Cui Y."/>
            <person name="Zhang H."/>
            <person name="O'Toole P.W."/>
        </authorList>
    </citation>
    <scope>NUCLEOTIDE SEQUENCE [LARGE SCALE GENOMIC DNA]</scope>
    <source>
        <strain evidence="2 3">DSM 20719</strain>
    </source>
</reference>
<dbReference type="InterPro" id="IPR010315">
    <property type="entry name" value="DUF915_hydro-like"/>
</dbReference>
<gene>
    <name evidence="2" type="ORF">FC90_GL000264</name>
</gene>
<sequence length="287" mass="32386">MTMWYILDQILMIDGLVVLLLALTIGLDFYKLLHVSAYWRAQARRYTKRPTLFIHGYRGNCYSFGHLLWRLQKQGIAKKSMIIRVAKDGKLRVTGDHILRANNPTIQVLFANNHADVQDQVRWLAAIIRMLNKNYGVNGINLVGHSMGAIAVLRYLLTPEQGLVDKVILLAAPVNDPSIGPDTARVFLSELTTQGPIKRTRNYNYLATRIACFPVAISILNIAGELLNTNRHDGSVAVDSSFALRSLLKARVRNYQEMLVRGPGGAHSMLHENRLVDQAIDDFLWRD</sequence>
<keyword evidence="1" id="KW-1133">Transmembrane helix</keyword>
<protein>
    <submittedName>
        <fullName evidence="2">PGAP1-like family protein</fullName>
    </submittedName>
</protein>
<accession>A0AA89KYP1</accession>
<comment type="caution">
    <text evidence="2">The sequence shown here is derived from an EMBL/GenBank/DDBJ whole genome shotgun (WGS) entry which is preliminary data.</text>
</comment>
<dbReference type="AlphaFoldDB" id="A0AA89KYP1"/>
<feature type="transmembrane region" description="Helical" evidence="1">
    <location>
        <begin position="6"/>
        <end position="30"/>
    </location>
</feature>
<dbReference type="RefSeq" id="WP_057907349.1">
    <property type="nucleotide sequence ID" value="NZ_AYZB01000001.1"/>
</dbReference>
<dbReference type="InterPro" id="IPR029058">
    <property type="entry name" value="AB_hydrolase_fold"/>
</dbReference>
<evidence type="ECO:0000256" key="1">
    <source>
        <dbReference type="SAM" id="Phobius"/>
    </source>
</evidence>
<keyword evidence="1" id="KW-0472">Membrane</keyword>
<dbReference type="EMBL" id="AYZB01000001">
    <property type="protein sequence ID" value="KRM24558.1"/>
    <property type="molecule type" value="Genomic_DNA"/>
</dbReference>
<evidence type="ECO:0000313" key="2">
    <source>
        <dbReference type="EMBL" id="KRM24558.1"/>
    </source>
</evidence>
<dbReference type="Gene3D" id="3.40.50.1820">
    <property type="entry name" value="alpha/beta hydrolase"/>
    <property type="match status" value="1"/>
</dbReference>
<dbReference type="Pfam" id="PF06028">
    <property type="entry name" value="DUF915"/>
    <property type="match status" value="1"/>
</dbReference>
<evidence type="ECO:0000313" key="3">
    <source>
        <dbReference type="Proteomes" id="UP000050823"/>
    </source>
</evidence>
<organism evidence="2 3">
    <name type="scientific">Latilactobacillus graminis DSM 20719</name>
    <dbReference type="NCBI Taxonomy" id="1423752"/>
    <lineage>
        <taxon>Bacteria</taxon>
        <taxon>Bacillati</taxon>
        <taxon>Bacillota</taxon>
        <taxon>Bacilli</taxon>
        <taxon>Lactobacillales</taxon>
        <taxon>Lactobacillaceae</taxon>
        <taxon>Latilactobacillus</taxon>
    </lineage>
</organism>
<dbReference type="SUPFAM" id="SSF53474">
    <property type="entry name" value="alpha/beta-Hydrolases"/>
    <property type="match status" value="1"/>
</dbReference>
<keyword evidence="1" id="KW-0812">Transmembrane</keyword>
<name>A0AA89KYP1_9LACO</name>